<dbReference type="Gene3D" id="3.40.630.190">
    <property type="entry name" value="LCP protein"/>
    <property type="match status" value="1"/>
</dbReference>
<dbReference type="PANTHER" id="PTHR33392">
    <property type="entry name" value="POLYISOPRENYL-TEICHOIC ACID--PEPTIDOGLYCAN TEICHOIC ACID TRANSFERASE TAGU"/>
    <property type="match status" value="1"/>
</dbReference>
<dbReference type="Pfam" id="PF03816">
    <property type="entry name" value="LytR_cpsA_psr"/>
    <property type="match status" value="1"/>
</dbReference>
<dbReference type="STRING" id="375175.AYR53_06500"/>
<evidence type="ECO:0000313" key="3">
    <source>
        <dbReference type="Proteomes" id="UP000078582"/>
    </source>
</evidence>
<reference evidence="2 3" key="1">
    <citation type="submission" date="2016-03" db="EMBL/GenBank/DDBJ databases">
        <title>Pediococcus and Lactobacillus from brewery environment - whole genome sequencing and assembly.</title>
        <authorList>
            <person name="Behr J."/>
            <person name="Geissler A.J."/>
            <person name="Vogel R.F."/>
        </authorList>
    </citation>
    <scope>NUCLEOTIDE SEQUENCE [LARGE SCALE GENOMIC DNA]</scope>
    <source>
        <strain evidence="2 3">TMW 1.1989</strain>
    </source>
</reference>
<proteinExistence type="inferred from homology"/>
<dbReference type="GeneID" id="42981900"/>
<organism evidence="2 3">
    <name type="scientific">Loigolactobacillus backii</name>
    <dbReference type="NCBI Taxonomy" id="375175"/>
    <lineage>
        <taxon>Bacteria</taxon>
        <taxon>Bacillati</taxon>
        <taxon>Bacillota</taxon>
        <taxon>Bacilli</taxon>
        <taxon>Lactobacillales</taxon>
        <taxon>Lactobacillaceae</taxon>
        <taxon>Loigolactobacillus</taxon>
    </lineage>
</organism>
<dbReference type="EMBL" id="CP014873">
    <property type="protein sequence ID" value="ANK62448.1"/>
    <property type="molecule type" value="Genomic_DNA"/>
</dbReference>
<dbReference type="AlphaFoldDB" id="A0A192H2E3"/>
<keyword evidence="3" id="KW-1185">Reference proteome</keyword>
<comment type="similarity">
    <text evidence="1">Belongs to the LytR/CpsA/Psr (LCP) family.</text>
</comment>
<sequence>MSEQTKRRAQHHNHLHNGRKKRHTVLYTFLIIILVLIVGGGAYAYKMYHDVQNTANKVYKKESGTNHQRSPQTTLDAKKPISILLLGTDTGALGRTYHGRSDTMIVATVNPQNKQLTMVSIPRDTKAHIVGKGANYIEKINSAYSYGGSAMAINTTQELLNIPIDYYVTVNMGGIQRIVNAVGGVTIDAPFAFKYDGNSFKKGSQHLNGKQALAYSRMRYDDPEGDYGRQKRQRQVIESIVKSAVSVKTLWNFDDILQSMSDNVQTDLTFKNMQTIQKNYKSAATNMVDDHLQGQNATIDGGSYQVATTKELNRISSLIRTQLNLPKEKVNNLETQQNSQGQATDAGSNNADPYTN</sequence>
<dbReference type="InterPro" id="IPR004474">
    <property type="entry name" value="LytR_CpsA_psr"/>
</dbReference>
<dbReference type="OrthoDB" id="27330at2"/>
<dbReference type="NCBIfam" id="TIGR00350">
    <property type="entry name" value="lytR_cpsA_psr"/>
    <property type="match status" value="1"/>
</dbReference>
<dbReference type="RefSeq" id="WP_068281095.1">
    <property type="nucleotide sequence ID" value="NZ_CP014873.1"/>
</dbReference>
<name>A0A192H2E3_9LACO</name>
<evidence type="ECO:0000313" key="2">
    <source>
        <dbReference type="EMBL" id="ANK62448.1"/>
    </source>
</evidence>
<gene>
    <name evidence="2" type="ORF">AYR53_06500</name>
</gene>
<evidence type="ECO:0000256" key="1">
    <source>
        <dbReference type="ARBA" id="ARBA00006068"/>
    </source>
</evidence>
<dbReference type="InterPro" id="IPR050922">
    <property type="entry name" value="LytR/CpsA/Psr_CW_biosynth"/>
</dbReference>
<dbReference type="PANTHER" id="PTHR33392:SF6">
    <property type="entry name" value="POLYISOPRENYL-TEICHOIC ACID--PEPTIDOGLYCAN TEICHOIC ACID TRANSFERASE TAGU"/>
    <property type="match status" value="1"/>
</dbReference>
<protein>
    <submittedName>
        <fullName evidence="2">Uncharacterized protein</fullName>
    </submittedName>
</protein>
<dbReference type="Proteomes" id="UP000078582">
    <property type="component" value="Chromosome"/>
</dbReference>
<accession>A0A192H2E3</accession>